<protein>
    <submittedName>
        <fullName evidence="2">YbfB/YjiJ family MFS transporter</fullName>
    </submittedName>
</protein>
<evidence type="ECO:0000256" key="1">
    <source>
        <dbReference type="SAM" id="Phobius"/>
    </source>
</evidence>
<keyword evidence="1" id="KW-0812">Transmembrane</keyword>
<dbReference type="RefSeq" id="WP_193186361.1">
    <property type="nucleotide sequence ID" value="NZ_JACVXA010000088.1"/>
</dbReference>
<dbReference type="AlphaFoldDB" id="A0A8J6YZ88"/>
<keyword evidence="1" id="KW-0472">Membrane</keyword>
<proteinExistence type="predicted"/>
<dbReference type="Gene3D" id="1.20.1250.20">
    <property type="entry name" value="MFS general substrate transporter like domains"/>
    <property type="match status" value="1"/>
</dbReference>
<reference evidence="2" key="1">
    <citation type="submission" date="2020-09" db="EMBL/GenBank/DDBJ databases">
        <title>A novel bacterium of genus Mangrovicoccus, isolated from South China Sea.</title>
        <authorList>
            <person name="Huang H."/>
            <person name="Mo K."/>
            <person name="Hu Y."/>
        </authorList>
    </citation>
    <scope>NUCLEOTIDE SEQUENCE</scope>
    <source>
        <strain evidence="2">HB182678</strain>
    </source>
</reference>
<feature type="transmembrane region" description="Helical" evidence="1">
    <location>
        <begin position="39"/>
        <end position="60"/>
    </location>
</feature>
<keyword evidence="3" id="KW-1185">Reference proteome</keyword>
<feature type="non-terminal residue" evidence="2">
    <location>
        <position position="1"/>
    </location>
</feature>
<evidence type="ECO:0000313" key="2">
    <source>
        <dbReference type="EMBL" id="MBE3640360.1"/>
    </source>
</evidence>
<dbReference type="EMBL" id="JACVXA010000088">
    <property type="protein sequence ID" value="MBE3640360.1"/>
    <property type="molecule type" value="Genomic_DNA"/>
</dbReference>
<dbReference type="SUPFAM" id="SSF103473">
    <property type="entry name" value="MFS general substrate transporter"/>
    <property type="match status" value="1"/>
</dbReference>
<dbReference type="Pfam" id="PF06779">
    <property type="entry name" value="MFS_4"/>
    <property type="match status" value="1"/>
</dbReference>
<accession>A0A8J6YZ88</accession>
<organism evidence="2 3">
    <name type="scientific">Mangrovicoccus algicola</name>
    <dbReference type="NCBI Taxonomy" id="2771008"/>
    <lineage>
        <taxon>Bacteria</taxon>
        <taxon>Pseudomonadati</taxon>
        <taxon>Pseudomonadota</taxon>
        <taxon>Alphaproteobacteria</taxon>
        <taxon>Rhodobacterales</taxon>
        <taxon>Paracoccaceae</taxon>
        <taxon>Mangrovicoccus</taxon>
    </lineage>
</organism>
<dbReference type="InterPro" id="IPR010645">
    <property type="entry name" value="MFS_4"/>
</dbReference>
<sequence length="121" mass="11568">ALSRRAGPMPVLLGAMALQAAALAGLAAGDGLLLQGLCAMLFGGSFVVVVAQSLLLAGLGRPEASGQAMAQMTLLYGAGQILGPLVTAQLAAAGGYGLPLLIAAGLGMAGLGLMAAAGAPR</sequence>
<keyword evidence="1" id="KW-1133">Transmembrane helix</keyword>
<name>A0A8J6YZ88_9RHOB</name>
<evidence type="ECO:0000313" key="3">
    <source>
        <dbReference type="Proteomes" id="UP000609121"/>
    </source>
</evidence>
<feature type="transmembrane region" description="Helical" evidence="1">
    <location>
        <begin position="72"/>
        <end position="92"/>
    </location>
</feature>
<comment type="caution">
    <text evidence="2">The sequence shown here is derived from an EMBL/GenBank/DDBJ whole genome shotgun (WGS) entry which is preliminary data.</text>
</comment>
<feature type="transmembrane region" description="Helical" evidence="1">
    <location>
        <begin position="98"/>
        <end position="119"/>
    </location>
</feature>
<dbReference type="InterPro" id="IPR036259">
    <property type="entry name" value="MFS_trans_sf"/>
</dbReference>
<dbReference type="Proteomes" id="UP000609121">
    <property type="component" value="Unassembled WGS sequence"/>
</dbReference>
<gene>
    <name evidence="2" type="ORF">ICN82_19325</name>
</gene>